<dbReference type="Proteomes" id="UP000479000">
    <property type="component" value="Unassembled WGS sequence"/>
</dbReference>
<name>A0A6H5H7N3_9HEMI</name>
<accession>A0A6H5H7N3</accession>
<reference evidence="1 2" key="1">
    <citation type="submission" date="2020-02" db="EMBL/GenBank/DDBJ databases">
        <authorList>
            <person name="Ferguson B K."/>
        </authorList>
    </citation>
    <scope>NUCLEOTIDE SEQUENCE [LARGE SCALE GENOMIC DNA]</scope>
</reference>
<evidence type="ECO:0000313" key="2">
    <source>
        <dbReference type="Proteomes" id="UP000479000"/>
    </source>
</evidence>
<keyword evidence="2" id="KW-1185">Reference proteome</keyword>
<protein>
    <submittedName>
        <fullName evidence="1">Uncharacterized protein</fullName>
    </submittedName>
</protein>
<organism evidence="1 2">
    <name type="scientific">Nesidiocoris tenuis</name>
    <dbReference type="NCBI Taxonomy" id="355587"/>
    <lineage>
        <taxon>Eukaryota</taxon>
        <taxon>Metazoa</taxon>
        <taxon>Ecdysozoa</taxon>
        <taxon>Arthropoda</taxon>
        <taxon>Hexapoda</taxon>
        <taxon>Insecta</taxon>
        <taxon>Pterygota</taxon>
        <taxon>Neoptera</taxon>
        <taxon>Paraneoptera</taxon>
        <taxon>Hemiptera</taxon>
        <taxon>Heteroptera</taxon>
        <taxon>Panheteroptera</taxon>
        <taxon>Cimicomorpha</taxon>
        <taxon>Miridae</taxon>
        <taxon>Dicyphina</taxon>
        <taxon>Nesidiocoris</taxon>
    </lineage>
</organism>
<gene>
    <name evidence="1" type="ORF">NTEN_LOCUS14736</name>
</gene>
<evidence type="ECO:0000313" key="1">
    <source>
        <dbReference type="EMBL" id="CAB0009606.1"/>
    </source>
</evidence>
<dbReference type="AlphaFoldDB" id="A0A6H5H7N3"/>
<proteinExistence type="predicted"/>
<dbReference type="EMBL" id="CADCXU010021841">
    <property type="protein sequence ID" value="CAB0009606.1"/>
    <property type="molecule type" value="Genomic_DNA"/>
</dbReference>
<sequence>MDHRIDEKVVQGIQFAKEFFIHQLESSFNLADQRGHLRYIWLRKTCSRNIHILKCIHL</sequence>